<keyword evidence="2" id="KW-0804">Transcription</keyword>
<keyword evidence="3 4" id="KW-0539">Nucleus</keyword>
<proteinExistence type="predicted"/>
<keyword evidence="1" id="KW-0805">Transcription regulation</keyword>
<dbReference type="PROSITE" id="PS51037">
    <property type="entry name" value="YEATS"/>
    <property type="match status" value="1"/>
</dbReference>
<organism evidence="7">
    <name type="scientific">Ditylum brightwellii</name>
    <dbReference type="NCBI Taxonomy" id="49249"/>
    <lineage>
        <taxon>Eukaryota</taxon>
        <taxon>Sar</taxon>
        <taxon>Stramenopiles</taxon>
        <taxon>Ochrophyta</taxon>
        <taxon>Bacillariophyta</taxon>
        <taxon>Mediophyceae</taxon>
        <taxon>Lithodesmiophycidae</taxon>
        <taxon>Lithodesmiales</taxon>
        <taxon>Lithodesmiaceae</taxon>
        <taxon>Ditylum</taxon>
    </lineage>
</organism>
<dbReference type="CDD" id="cd16910">
    <property type="entry name" value="YEATS_TFIID14_like"/>
    <property type="match status" value="1"/>
</dbReference>
<comment type="subcellular location">
    <subcellularLocation>
        <location evidence="4">Nucleus</location>
    </subcellularLocation>
</comment>
<evidence type="ECO:0000256" key="2">
    <source>
        <dbReference type="ARBA" id="ARBA00023163"/>
    </source>
</evidence>
<dbReference type="PANTHER" id="PTHR47573:SF1">
    <property type="entry name" value="PROTEIN AF-9 HOMOLOG"/>
    <property type="match status" value="1"/>
</dbReference>
<name>A0A7S1Z287_9STRA</name>
<gene>
    <name evidence="7" type="ORF">DBRI1063_LOCUS8920</name>
</gene>
<evidence type="ECO:0000313" key="7">
    <source>
        <dbReference type="EMBL" id="CAD9326001.1"/>
    </source>
</evidence>
<dbReference type="GO" id="GO:0006355">
    <property type="term" value="P:regulation of DNA-templated transcription"/>
    <property type="evidence" value="ECO:0007669"/>
    <property type="project" value="InterPro"/>
</dbReference>
<feature type="region of interest" description="Disordered" evidence="5">
    <location>
        <begin position="236"/>
        <end position="283"/>
    </location>
</feature>
<feature type="region of interest" description="Disordered" evidence="5">
    <location>
        <begin position="1"/>
        <end position="20"/>
    </location>
</feature>
<sequence length="283" mass="30697">MDTFSRNDQPNNSGAAGALKTGVGASPRLLNTTVCVPIVYGSIAFFLGKKADEYHTHRWTLYVRSPNGEDLSTGISKVVFQLHPSFPQPVRELTAPPFEVTEKGWGEFEATIRIVWRDPGEKATVLTHGIKLYPPGLTQITPATTSKEPVVHEFYDEVVFTDPTEAFHRQLMRSSVLPRIQSHEPTVQENFPTYADEEDFKALLAAQKFLEDELRDVKDRIMKADMAREEIEEALRVAATAKASSSQSGGKSGSSSGKGGGSGGKTKSSGGGGTASKKSKASH</sequence>
<dbReference type="PANTHER" id="PTHR47573">
    <property type="entry name" value="PROTEIN AF-9 HOMOLOG"/>
    <property type="match status" value="1"/>
</dbReference>
<evidence type="ECO:0000256" key="3">
    <source>
        <dbReference type="ARBA" id="ARBA00023242"/>
    </source>
</evidence>
<dbReference type="GO" id="GO:0005634">
    <property type="term" value="C:nucleus"/>
    <property type="evidence" value="ECO:0007669"/>
    <property type="project" value="UniProtKB-SubCell"/>
</dbReference>
<feature type="compositionally biased region" description="Polar residues" evidence="5">
    <location>
        <begin position="1"/>
        <end position="14"/>
    </location>
</feature>
<feature type="compositionally biased region" description="Gly residues" evidence="5">
    <location>
        <begin position="250"/>
        <end position="274"/>
    </location>
</feature>
<evidence type="ECO:0000259" key="6">
    <source>
        <dbReference type="PROSITE" id="PS51037"/>
    </source>
</evidence>
<accession>A0A7S1Z287</accession>
<dbReference type="Gene3D" id="2.60.40.1970">
    <property type="entry name" value="YEATS domain"/>
    <property type="match status" value="1"/>
</dbReference>
<evidence type="ECO:0000256" key="5">
    <source>
        <dbReference type="SAM" id="MobiDB-lite"/>
    </source>
</evidence>
<dbReference type="EMBL" id="HBGN01013967">
    <property type="protein sequence ID" value="CAD9326001.1"/>
    <property type="molecule type" value="Transcribed_RNA"/>
</dbReference>
<protein>
    <recommendedName>
        <fullName evidence="6">YEATS domain-containing protein</fullName>
    </recommendedName>
</protein>
<dbReference type="Pfam" id="PF03366">
    <property type="entry name" value="YEATS"/>
    <property type="match status" value="1"/>
</dbReference>
<evidence type="ECO:0000256" key="4">
    <source>
        <dbReference type="PROSITE-ProRule" id="PRU00376"/>
    </source>
</evidence>
<evidence type="ECO:0000256" key="1">
    <source>
        <dbReference type="ARBA" id="ARBA00023015"/>
    </source>
</evidence>
<dbReference type="AlphaFoldDB" id="A0A7S1Z287"/>
<dbReference type="InterPro" id="IPR005033">
    <property type="entry name" value="YEATS"/>
</dbReference>
<feature type="compositionally biased region" description="Low complexity" evidence="5">
    <location>
        <begin position="238"/>
        <end position="249"/>
    </location>
</feature>
<dbReference type="InterPro" id="IPR038704">
    <property type="entry name" value="YEAST_sf"/>
</dbReference>
<reference evidence="7" key="1">
    <citation type="submission" date="2021-01" db="EMBL/GenBank/DDBJ databases">
        <authorList>
            <person name="Corre E."/>
            <person name="Pelletier E."/>
            <person name="Niang G."/>
            <person name="Scheremetjew M."/>
            <person name="Finn R."/>
            <person name="Kale V."/>
            <person name="Holt S."/>
            <person name="Cochrane G."/>
            <person name="Meng A."/>
            <person name="Brown T."/>
            <person name="Cohen L."/>
        </authorList>
    </citation>
    <scope>NUCLEOTIDE SEQUENCE</scope>
    <source>
        <strain evidence="7">Pop2</strain>
    </source>
</reference>
<dbReference type="InterPro" id="IPR055129">
    <property type="entry name" value="YEATS_dom"/>
</dbReference>
<feature type="domain" description="YEATS" evidence="6">
    <location>
        <begin position="28"/>
        <end position="174"/>
    </location>
</feature>